<evidence type="ECO:0000313" key="2">
    <source>
        <dbReference type="EMBL" id="MBC5730808.1"/>
    </source>
</evidence>
<keyword evidence="1" id="KW-1133">Transmembrane helix</keyword>
<sequence length="246" mass="26393">MAILLVYAAVVLLFVLDRMKKIELGHPVWVLLTGAGYFCSTLWTAALTLLALVQTVEGAGISSLLAWGQAALSALPGTLLGLYVVGKANFFPLARVPEATRVQRAVRILDDGLALGIPLQVLLIGGYGYAAVSLHGAFQGPVWMLPFYPLVLAALWPMLHLVFHVALVAIVLDPLILLAAFLIGVLWTVQEIFLLHGLVRGCVLQKKRPGALALHILLGLVPAVNLILAIRLRLALRAGAREEVSI</sequence>
<evidence type="ECO:0000313" key="3">
    <source>
        <dbReference type="Proteomes" id="UP000660021"/>
    </source>
</evidence>
<organism evidence="2 3">
    <name type="scientific">Pseudoflavonifractor hominis</name>
    <dbReference type="NCBI Taxonomy" id="2763059"/>
    <lineage>
        <taxon>Bacteria</taxon>
        <taxon>Bacillati</taxon>
        <taxon>Bacillota</taxon>
        <taxon>Clostridia</taxon>
        <taxon>Eubacteriales</taxon>
        <taxon>Oscillospiraceae</taxon>
        <taxon>Pseudoflavonifractor</taxon>
    </lineage>
</organism>
<evidence type="ECO:0000256" key="1">
    <source>
        <dbReference type="SAM" id="Phobius"/>
    </source>
</evidence>
<feature type="transmembrane region" description="Helical" evidence="1">
    <location>
        <begin position="176"/>
        <end position="199"/>
    </location>
</feature>
<feature type="transmembrane region" description="Helical" evidence="1">
    <location>
        <begin position="150"/>
        <end position="170"/>
    </location>
</feature>
<feature type="transmembrane region" description="Helical" evidence="1">
    <location>
        <begin position="117"/>
        <end position="138"/>
    </location>
</feature>
<gene>
    <name evidence="2" type="ORF">H8S34_08180</name>
</gene>
<feature type="transmembrane region" description="Helical" evidence="1">
    <location>
        <begin position="28"/>
        <end position="52"/>
    </location>
</feature>
<keyword evidence="1" id="KW-0472">Membrane</keyword>
<protein>
    <submittedName>
        <fullName evidence="2">Uncharacterized protein</fullName>
    </submittedName>
</protein>
<name>A0ABR7HTH3_9FIRM</name>
<dbReference type="RefSeq" id="WP_186963678.1">
    <property type="nucleotide sequence ID" value="NZ_JACOPR010000004.1"/>
</dbReference>
<proteinExistence type="predicted"/>
<accession>A0ABR7HTH3</accession>
<reference evidence="2 3" key="1">
    <citation type="submission" date="2020-08" db="EMBL/GenBank/DDBJ databases">
        <title>Genome public.</title>
        <authorList>
            <person name="Liu C."/>
            <person name="Sun Q."/>
        </authorList>
    </citation>
    <scope>NUCLEOTIDE SEQUENCE [LARGE SCALE GENOMIC DNA]</scope>
    <source>
        <strain evidence="2 3">New-38</strain>
    </source>
</reference>
<dbReference type="EMBL" id="JACOPR010000004">
    <property type="protein sequence ID" value="MBC5730808.1"/>
    <property type="molecule type" value="Genomic_DNA"/>
</dbReference>
<dbReference type="Proteomes" id="UP000660021">
    <property type="component" value="Unassembled WGS sequence"/>
</dbReference>
<keyword evidence="3" id="KW-1185">Reference proteome</keyword>
<comment type="caution">
    <text evidence="2">The sequence shown here is derived from an EMBL/GenBank/DDBJ whole genome shotgun (WGS) entry which is preliminary data.</text>
</comment>
<keyword evidence="1" id="KW-0812">Transmembrane</keyword>
<feature type="transmembrane region" description="Helical" evidence="1">
    <location>
        <begin position="211"/>
        <end position="230"/>
    </location>
</feature>
<feature type="transmembrane region" description="Helical" evidence="1">
    <location>
        <begin position="64"/>
        <end position="85"/>
    </location>
</feature>